<evidence type="ECO:0000313" key="5">
    <source>
        <dbReference type="Proteomes" id="UP000271256"/>
    </source>
</evidence>
<dbReference type="PANTHER" id="PTHR44943">
    <property type="entry name" value="CELLULOSE SYNTHASE OPERON PROTEIN C"/>
    <property type="match status" value="1"/>
</dbReference>
<evidence type="ECO:0000256" key="1">
    <source>
        <dbReference type="ARBA" id="ARBA00022737"/>
    </source>
</evidence>
<keyword evidence="2 3" id="KW-0802">TPR repeat</keyword>
<dbReference type="InterPro" id="IPR011990">
    <property type="entry name" value="TPR-like_helical_dom_sf"/>
</dbReference>
<dbReference type="Proteomes" id="UP000271256">
    <property type="component" value="Unassembled WGS sequence"/>
</dbReference>
<dbReference type="Pfam" id="PF14559">
    <property type="entry name" value="TPR_19"/>
    <property type="match status" value="1"/>
</dbReference>
<accession>A0A494WVY6</accession>
<comment type="caution">
    <text evidence="4">The sequence shown here is derived from an EMBL/GenBank/DDBJ whole genome shotgun (WGS) entry which is preliminary data.</text>
</comment>
<dbReference type="OrthoDB" id="1721581at2"/>
<evidence type="ECO:0000256" key="3">
    <source>
        <dbReference type="PROSITE-ProRule" id="PRU00339"/>
    </source>
</evidence>
<dbReference type="InterPro" id="IPR019734">
    <property type="entry name" value="TPR_rpt"/>
</dbReference>
<reference evidence="4 5" key="1">
    <citation type="submission" date="2018-10" db="EMBL/GenBank/DDBJ databases">
        <authorList>
            <person name="Grouzdev D.S."/>
            <person name="Krutkina M.S."/>
            <person name="Tourova T.P."/>
            <person name="Nazina T.N."/>
        </authorList>
    </citation>
    <scope>NUCLEOTIDE SEQUENCE [LARGE SCALE GENOMIC DNA]</scope>
    <source>
        <strain evidence="4 5">435</strain>
    </source>
</reference>
<dbReference type="RefSeq" id="WP_121451615.1">
    <property type="nucleotide sequence ID" value="NZ_RBWE01000001.1"/>
</dbReference>
<feature type="repeat" description="TPR" evidence="3">
    <location>
        <begin position="213"/>
        <end position="246"/>
    </location>
</feature>
<feature type="repeat" description="TPR" evidence="3">
    <location>
        <begin position="349"/>
        <end position="382"/>
    </location>
</feature>
<protein>
    <submittedName>
        <fullName evidence="4">Tetratricopeptide repeat protein</fullName>
    </submittedName>
</protein>
<feature type="repeat" description="TPR" evidence="3">
    <location>
        <begin position="281"/>
        <end position="314"/>
    </location>
</feature>
<dbReference type="Pfam" id="PF13176">
    <property type="entry name" value="TPR_7"/>
    <property type="match status" value="1"/>
</dbReference>
<dbReference type="Gene3D" id="1.25.40.10">
    <property type="entry name" value="Tetratricopeptide repeat domain"/>
    <property type="match status" value="3"/>
</dbReference>
<dbReference type="AlphaFoldDB" id="A0A494WVY6"/>
<dbReference type="EMBL" id="RBWE01000001">
    <property type="protein sequence ID" value="RKO67201.1"/>
    <property type="molecule type" value="Genomic_DNA"/>
</dbReference>
<dbReference type="PROSITE" id="PS50293">
    <property type="entry name" value="TPR_REGION"/>
    <property type="match status" value="2"/>
</dbReference>
<evidence type="ECO:0000313" key="4">
    <source>
        <dbReference type="EMBL" id="RKO67201.1"/>
    </source>
</evidence>
<evidence type="ECO:0000256" key="2">
    <source>
        <dbReference type="ARBA" id="ARBA00022803"/>
    </source>
</evidence>
<name>A0A494WVY6_9FIRM</name>
<dbReference type="SMART" id="SM00028">
    <property type="entry name" value="TPR"/>
    <property type="match status" value="8"/>
</dbReference>
<feature type="repeat" description="TPR" evidence="3">
    <location>
        <begin position="179"/>
        <end position="212"/>
    </location>
</feature>
<dbReference type="InterPro" id="IPR051685">
    <property type="entry name" value="Ycf3/AcsC/BcsC/TPR_MFPF"/>
</dbReference>
<keyword evidence="5" id="KW-1185">Reference proteome</keyword>
<organism evidence="4 5">
    <name type="scientific">Desulfofundulus salinus</name>
    <dbReference type="NCBI Taxonomy" id="2419843"/>
    <lineage>
        <taxon>Bacteria</taxon>
        <taxon>Bacillati</taxon>
        <taxon>Bacillota</taxon>
        <taxon>Clostridia</taxon>
        <taxon>Eubacteriales</taxon>
        <taxon>Peptococcaceae</taxon>
        <taxon>Desulfofundulus</taxon>
    </lineage>
</organism>
<dbReference type="Pfam" id="PF13432">
    <property type="entry name" value="TPR_16"/>
    <property type="match status" value="1"/>
</dbReference>
<dbReference type="PROSITE" id="PS50005">
    <property type="entry name" value="TPR"/>
    <property type="match status" value="5"/>
</dbReference>
<sequence>MWNPLPALKRQSALAVLWQVGARILEALGADEQALRWIDRAMRLEPRQATLHLHATRLCLKRGRLDRAILHWKKVAGEQGKTSLLYWLNRTNQRAFNASRLIQKTGTYSLEEKEKNPAPPVKERKNSLPRFLGRFGDLFQRRPDTPPLDEIGVQLLEIGRAEHALAVFRQVLLCQGASPELYLNMGLAASKLGRHEEALEYYQRAQAGGLNNVEIMNNKGYSLSHLGRYEEAIACYELAKEMCPGDATVLSNLASCYHRAQFYQKALSCYENALRCSSNDATTLNNYALCLDEVSRHEEALQLYDRALTMDPDNQTILLNKAACLVKLKRYDEAMAICDQILARQPGCPESWGMRGNVLNEMGRTSEAVECYNRALGLSCGKFVGS</sequence>
<gene>
    <name evidence="4" type="ORF">D7024_09715</name>
</gene>
<feature type="repeat" description="TPR" evidence="3">
    <location>
        <begin position="247"/>
        <end position="280"/>
    </location>
</feature>
<keyword evidence="1" id="KW-0677">Repeat</keyword>
<proteinExistence type="predicted"/>
<dbReference type="SUPFAM" id="SSF48452">
    <property type="entry name" value="TPR-like"/>
    <property type="match status" value="2"/>
</dbReference>
<dbReference type="PANTHER" id="PTHR44943:SF8">
    <property type="entry name" value="TPR REPEAT-CONTAINING PROTEIN MJ0263"/>
    <property type="match status" value="1"/>
</dbReference>